<dbReference type="Gene3D" id="3.40.50.150">
    <property type="entry name" value="Vaccinia Virus protein VP39"/>
    <property type="match status" value="1"/>
</dbReference>
<accession>A0A6M3JE56</accession>
<gene>
    <name evidence="3" type="ORF">MM415A00290_0021</name>
    <name evidence="2" type="ORF">MM415B00199_0023</name>
</gene>
<dbReference type="CDD" id="cd02440">
    <property type="entry name" value="AdoMet_MTases"/>
    <property type="match status" value="1"/>
</dbReference>
<dbReference type="EMBL" id="MT141573">
    <property type="protein sequence ID" value="QJA67568.1"/>
    <property type="molecule type" value="Genomic_DNA"/>
</dbReference>
<dbReference type="PANTHER" id="PTHR43861:SF6">
    <property type="entry name" value="METHYLTRANSFERASE TYPE 11"/>
    <property type="match status" value="1"/>
</dbReference>
<dbReference type="PANTHER" id="PTHR43861">
    <property type="entry name" value="TRANS-ACONITATE 2-METHYLTRANSFERASE-RELATED"/>
    <property type="match status" value="1"/>
</dbReference>
<dbReference type="SUPFAM" id="SSF53335">
    <property type="entry name" value="S-adenosyl-L-methionine-dependent methyltransferases"/>
    <property type="match status" value="1"/>
</dbReference>
<protein>
    <submittedName>
        <fullName evidence="2">Putative methyltransferase</fullName>
    </submittedName>
</protein>
<name>A0A6M3JE56_9ZZZZ</name>
<dbReference type="AlphaFoldDB" id="A0A6M3JE56"/>
<dbReference type="EMBL" id="MT142509">
    <property type="protein sequence ID" value="QJA83369.1"/>
    <property type="molecule type" value="Genomic_DNA"/>
</dbReference>
<dbReference type="Pfam" id="PF13847">
    <property type="entry name" value="Methyltransf_31"/>
    <property type="match status" value="1"/>
</dbReference>
<organism evidence="2">
    <name type="scientific">viral metagenome</name>
    <dbReference type="NCBI Taxonomy" id="1070528"/>
    <lineage>
        <taxon>unclassified sequences</taxon>
        <taxon>metagenomes</taxon>
        <taxon>organismal metagenomes</taxon>
    </lineage>
</organism>
<proteinExistence type="predicted"/>
<dbReference type="InterPro" id="IPR029063">
    <property type="entry name" value="SAM-dependent_MTases_sf"/>
</dbReference>
<dbReference type="InterPro" id="IPR025714">
    <property type="entry name" value="Methyltranfer_dom"/>
</dbReference>
<dbReference type="GO" id="GO:0032259">
    <property type="term" value="P:methylation"/>
    <property type="evidence" value="ECO:0007669"/>
    <property type="project" value="UniProtKB-KW"/>
</dbReference>
<sequence length="183" mass="20883">MELWNRLRYVLSPQFDLYEQVSKVVRGNVADIGFGTGFGSHLLTVNAHNVVGYEMDECGIRFAQKVFPIARLQFRYGDIQKGIDDDGYDWVVMIDVIEHIKNDKQALLNAKKMLGKSGALIVSTPNRLSRYRKADTHVREYSPKEFETVLKMAFANVSLRTYTLEPLASGYENPMIAVCRNEK</sequence>
<evidence type="ECO:0000313" key="2">
    <source>
        <dbReference type="EMBL" id="QJA67568.1"/>
    </source>
</evidence>
<evidence type="ECO:0000313" key="3">
    <source>
        <dbReference type="EMBL" id="QJA83369.1"/>
    </source>
</evidence>
<feature type="domain" description="Methyltransferase" evidence="1">
    <location>
        <begin position="28"/>
        <end position="132"/>
    </location>
</feature>
<evidence type="ECO:0000259" key="1">
    <source>
        <dbReference type="Pfam" id="PF13847"/>
    </source>
</evidence>
<keyword evidence="2" id="KW-0489">Methyltransferase</keyword>
<reference evidence="2" key="1">
    <citation type="submission" date="2020-03" db="EMBL/GenBank/DDBJ databases">
        <title>The deep terrestrial virosphere.</title>
        <authorList>
            <person name="Holmfeldt K."/>
            <person name="Nilsson E."/>
            <person name="Simone D."/>
            <person name="Lopez-Fernandez M."/>
            <person name="Wu X."/>
            <person name="de Brujin I."/>
            <person name="Lundin D."/>
            <person name="Andersson A."/>
            <person name="Bertilsson S."/>
            <person name="Dopson M."/>
        </authorList>
    </citation>
    <scope>NUCLEOTIDE SEQUENCE</scope>
    <source>
        <strain evidence="3">MM415A00290</strain>
        <strain evidence="2">MM415B00199</strain>
    </source>
</reference>
<keyword evidence="2" id="KW-0808">Transferase</keyword>
<dbReference type="GO" id="GO:0008168">
    <property type="term" value="F:methyltransferase activity"/>
    <property type="evidence" value="ECO:0007669"/>
    <property type="project" value="UniProtKB-KW"/>
</dbReference>